<evidence type="ECO:0000256" key="1">
    <source>
        <dbReference type="RuleBase" id="RU366037"/>
    </source>
</evidence>
<dbReference type="GO" id="GO:0071528">
    <property type="term" value="P:tRNA re-export from nucleus"/>
    <property type="evidence" value="ECO:0007669"/>
    <property type="project" value="UniProtKB-UniRule"/>
</dbReference>
<evidence type="ECO:0000313" key="4">
    <source>
        <dbReference type="Proteomes" id="UP001255856"/>
    </source>
</evidence>
<dbReference type="GO" id="GO:0005737">
    <property type="term" value="C:cytoplasm"/>
    <property type="evidence" value="ECO:0007669"/>
    <property type="project" value="UniProtKB-SubCell"/>
</dbReference>
<evidence type="ECO:0000313" key="3">
    <source>
        <dbReference type="EMBL" id="KAK2076888.1"/>
    </source>
</evidence>
<sequence>MEAEPKLELIEQLGIVPECARWAAGGQFVRKGAGSNDADAEDDADEDEAALRVQCARLLAALASEILEAQKKIQNAVLSLEAALLALAVLSSPAHPALAHRLALLAYLETAVRFARCLAREDGAQAGATSQLTVVAVSAFLGALAHGAPAVQRRAAYLLCRLTKTLRSALRPAAPELLARLAPHLAAIAATPVADPPGTKAATGRATGGVSLTGVDDRLYAFEAAGLLLGQEDVAPPDQLAWLRAIVEPLIKQIEEALQAGRQQVAGIPAPGSGSSALYPPAQLAQQALEGITRVAKGFSLRLCMEARPALGQEFLRSVQVAVRIPGAFSGHRGVRGRLLSFVHRMVETLGPAVLPFMPEVFTTLLQPGADAAQLIDALTLSFQLVSRFKDGVADLVQSIVPVLVERVEAALGPGWSWAGGPEPGSPAPAAIETAREREELQRSYFATLLCIASNGLGPRLLAAGGPVLDHLLSALFKAATSNADSAVRKTCIQALQRLLSSWLETPGSDALIASFAVEKFAGQICLESMLLPGPARLDPADASSLGLLNESAAGLLMVSARAPQQLVAHLNSVTGPKLGWPANATAQLCSLLSTSTETGTNSAKLVREFLREALRQPQAS</sequence>
<dbReference type="InterPro" id="IPR016024">
    <property type="entry name" value="ARM-type_fold"/>
</dbReference>
<dbReference type="InterPro" id="IPR011989">
    <property type="entry name" value="ARM-like"/>
</dbReference>
<keyword evidence="1" id="KW-0963">Cytoplasm</keyword>
<keyword evidence="1" id="KW-0813">Transport</keyword>
<keyword evidence="1" id="KW-0694">RNA-binding</keyword>
<dbReference type="GO" id="GO:0016363">
    <property type="term" value="C:nuclear matrix"/>
    <property type="evidence" value="ECO:0007669"/>
    <property type="project" value="TreeGrafter"/>
</dbReference>
<dbReference type="GO" id="GO:0031267">
    <property type="term" value="F:small GTPase binding"/>
    <property type="evidence" value="ECO:0007669"/>
    <property type="project" value="InterPro"/>
</dbReference>
<accession>A0AAD9IFW8</accession>
<keyword evidence="1" id="KW-0820">tRNA-binding</keyword>
<keyword evidence="4" id="KW-1185">Reference proteome</keyword>
<proteinExistence type="inferred from homology"/>
<comment type="subcellular location">
    <subcellularLocation>
        <location evidence="1">Nucleus</location>
    </subcellularLocation>
    <subcellularLocation>
        <location evidence="1">Cytoplasm</location>
    </subcellularLocation>
    <text evidence="1">Shuttles between the nucleus and the cytoplasm.</text>
</comment>
<dbReference type="PANTHER" id="PTHR15952">
    <property type="entry name" value="EXPORTIN-T/LOS1"/>
    <property type="match status" value="1"/>
</dbReference>
<organism evidence="3 4">
    <name type="scientific">Prototheca wickerhamii</name>
    <dbReference type="NCBI Taxonomy" id="3111"/>
    <lineage>
        <taxon>Eukaryota</taxon>
        <taxon>Viridiplantae</taxon>
        <taxon>Chlorophyta</taxon>
        <taxon>core chlorophytes</taxon>
        <taxon>Trebouxiophyceae</taxon>
        <taxon>Chlorellales</taxon>
        <taxon>Chlorellaceae</taxon>
        <taxon>Prototheca</taxon>
    </lineage>
</organism>
<dbReference type="Gene3D" id="1.25.10.10">
    <property type="entry name" value="Leucine-rich Repeat Variant"/>
    <property type="match status" value="1"/>
</dbReference>
<dbReference type="PANTHER" id="PTHR15952:SF11">
    <property type="entry name" value="EXPORTIN-T"/>
    <property type="match status" value="1"/>
</dbReference>
<reference evidence="3" key="1">
    <citation type="submission" date="2021-01" db="EMBL/GenBank/DDBJ databases">
        <authorList>
            <person name="Eckstrom K.M.E."/>
        </authorList>
    </citation>
    <scope>NUCLEOTIDE SEQUENCE</scope>
    <source>
        <strain evidence="3">UVCC 0001</strain>
    </source>
</reference>
<dbReference type="GO" id="GO:0005643">
    <property type="term" value="C:nuclear pore"/>
    <property type="evidence" value="ECO:0007669"/>
    <property type="project" value="TreeGrafter"/>
</dbReference>
<dbReference type="Pfam" id="PF19282">
    <property type="entry name" value="Exportin-T"/>
    <property type="match status" value="1"/>
</dbReference>
<keyword evidence="1" id="KW-0539">Nucleus</keyword>
<dbReference type="SUPFAM" id="SSF48371">
    <property type="entry name" value="ARM repeat"/>
    <property type="match status" value="1"/>
</dbReference>
<dbReference type="InterPro" id="IPR040017">
    <property type="entry name" value="XPOT"/>
</dbReference>
<dbReference type="Proteomes" id="UP001255856">
    <property type="component" value="Unassembled WGS sequence"/>
</dbReference>
<dbReference type="InterPro" id="IPR045546">
    <property type="entry name" value="Exportin-T_C"/>
</dbReference>
<comment type="caution">
    <text evidence="3">The sequence shown here is derived from an EMBL/GenBank/DDBJ whole genome shotgun (WGS) entry which is preliminary data.</text>
</comment>
<dbReference type="EMBL" id="JASFZW010000008">
    <property type="protein sequence ID" value="KAK2076888.1"/>
    <property type="molecule type" value="Genomic_DNA"/>
</dbReference>
<dbReference type="AlphaFoldDB" id="A0AAD9IFW8"/>
<feature type="domain" description="Exportin-T C-terminal" evidence="2">
    <location>
        <begin position="97"/>
        <end position="596"/>
    </location>
</feature>
<dbReference type="GO" id="GO:0000049">
    <property type="term" value="F:tRNA binding"/>
    <property type="evidence" value="ECO:0007669"/>
    <property type="project" value="UniProtKB-UniRule"/>
</dbReference>
<name>A0AAD9IFW8_PROWI</name>
<comment type="similarity">
    <text evidence="1">Belongs to the exportin family.</text>
</comment>
<protein>
    <recommendedName>
        <fullName evidence="1">Exportin-T</fullName>
    </recommendedName>
    <alternativeName>
        <fullName evidence="1">Exportin(tRNA)</fullName>
    </alternativeName>
    <alternativeName>
        <fullName evidence="1">tRNA exportin</fullName>
    </alternativeName>
</protein>
<gene>
    <name evidence="3" type="ORF">QBZ16_005116</name>
</gene>
<evidence type="ECO:0000259" key="2">
    <source>
        <dbReference type="Pfam" id="PF19282"/>
    </source>
</evidence>
<comment type="function">
    <text evidence="1">tRNA nucleus export receptor which facilitates tRNA translocation across the nuclear pore complex.</text>
</comment>